<sequence length="50" mass="5656">MLKQKKILNQVKAVKFGLAMIEIFDTCPTVLISEIDRTMRNAAHVKLIAN</sequence>
<dbReference type="EMBL" id="CMVM020000284">
    <property type="status" value="NOT_ANNOTATED_CDS"/>
    <property type="molecule type" value="Genomic_DNA"/>
</dbReference>
<proteinExistence type="predicted"/>
<name>A0A8R1Y5P9_ONCVO</name>
<dbReference type="EnsemblMetazoa" id="OVOC9611.1">
    <property type="protein sequence ID" value="OVOC9611.1"/>
    <property type="gene ID" value="WBGene00246420"/>
</dbReference>
<dbReference type="Proteomes" id="UP000024404">
    <property type="component" value="Unassembled WGS sequence"/>
</dbReference>
<dbReference type="AlphaFoldDB" id="A0A8R1Y5P9"/>
<accession>A0A8R1Y5P9</accession>
<organism evidence="1 2">
    <name type="scientific">Onchocerca volvulus</name>
    <dbReference type="NCBI Taxonomy" id="6282"/>
    <lineage>
        <taxon>Eukaryota</taxon>
        <taxon>Metazoa</taxon>
        <taxon>Ecdysozoa</taxon>
        <taxon>Nematoda</taxon>
        <taxon>Chromadorea</taxon>
        <taxon>Rhabditida</taxon>
        <taxon>Spirurina</taxon>
        <taxon>Spiruromorpha</taxon>
        <taxon>Filarioidea</taxon>
        <taxon>Onchocercidae</taxon>
        <taxon>Onchocerca</taxon>
    </lineage>
</organism>
<protein>
    <submittedName>
        <fullName evidence="1">Uncharacterized protein</fullName>
    </submittedName>
</protein>
<evidence type="ECO:0000313" key="2">
    <source>
        <dbReference type="Proteomes" id="UP000024404"/>
    </source>
</evidence>
<reference evidence="1" key="2">
    <citation type="submission" date="2022-06" db="UniProtKB">
        <authorList>
            <consortium name="EnsemblMetazoa"/>
        </authorList>
    </citation>
    <scope>IDENTIFICATION</scope>
</reference>
<reference evidence="2" key="1">
    <citation type="submission" date="2013-10" db="EMBL/GenBank/DDBJ databases">
        <title>Genome sequencing of Onchocerca volvulus.</title>
        <authorList>
            <person name="Cotton J."/>
            <person name="Tsai J."/>
            <person name="Stanley E."/>
            <person name="Tracey A."/>
            <person name="Holroyd N."/>
            <person name="Lustigman S."/>
            <person name="Berriman M."/>
        </authorList>
    </citation>
    <scope>NUCLEOTIDE SEQUENCE</scope>
</reference>
<evidence type="ECO:0000313" key="1">
    <source>
        <dbReference type="EnsemblMetazoa" id="OVOC9611.1"/>
    </source>
</evidence>
<keyword evidence="2" id="KW-1185">Reference proteome</keyword>